<dbReference type="Proteomes" id="UP000092716">
    <property type="component" value="Chromosome 7"/>
</dbReference>
<feature type="domain" description="C3H1-type" evidence="7">
    <location>
        <begin position="1"/>
        <end position="28"/>
    </location>
</feature>
<evidence type="ECO:0000256" key="4">
    <source>
        <dbReference type="ARBA" id="ARBA00022833"/>
    </source>
</evidence>
<dbReference type="EMBL" id="CP016245">
    <property type="protein sequence ID" value="ANQ07459.1"/>
    <property type="molecule type" value="Genomic_DNA"/>
</dbReference>
<dbReference type="KEGG" id="pcot:PCOAH_00016460"/>
<name>A0A1B1DXV5_9APIC</name>
<dbReference type="InterPro" id="IPR045877">
    <property type="entry name" value="ZFP36-like"/>
</dbReference>
<dbReference type="Gene3D" id="3.30.1370.210">
    <property type="match status" value="1"/>
</dbReference>
<feature type="zinc finger region" description="C3H1-type" evidence="5">
    <location>
        <begin position="105"/>
        <end position="133"/>
    </location>
</feature>
<feature type="region of interest" description="Disordered" evidence="6">
    <location>
        <begin position="814"/>
        <end position="839"/>
    </location>
</feature>
<feature type="region of interest" description="Disordered" evidence="6">
    <location>
        <begin position="1116"/>
        <end position="1157"/>
    </location>
</feature>
<gene>
    <name evidence="8" type="ORF">PCOAH_00016460</name>
</gene>
<keyword evidence="3 5" id="KW-0863">Zinc-finger</keyword>
<feature type="compositionally biased region" description="Basic and acidic residues" evidence="6">
    <location>
        <begin position="202"/>
        <end position="216"/>
    </location>
</feature>
<evidence type="ECO:0000256" key="6">
    <source>
        <dbReference type="SAM" id="MobiDB-lite"/>
    </source>
</evidence>
<dbReference type="PANTHER" id="PTHR12547">
    <property type="entry name" value="CCCH ZINC FINGER/TIS11-RELATED"/>
    <property type="match status" value="1"/>
</dbReference>
<feature type="compositionally biased region" description="Acidic residues" evidence="6">
    <location>
        <begin position="1124"/>
        <end position="1157"/>
    </location>
</feature>
<feature type="domain" description="C3H1-type" evidence="7">
    <location>
        <begin position="105"/>
        <end position="133"/>
    </location>
</feature>
<dbReference type="InterPro" id="IPR036855">
    <property type="entry name" value="Znf_CCCH_sf"/>
</dbReference>
<dbReference type="SUPFAM" id="SSF90229">
    <property type="entry name" value="CCCH zinc finger"/>
    <property type="match status" value="2"/>
</dbReference>
<dbReference type="OrthoDB" id="293532at2759"/>
<keyword evidence="4 5" id="KW-0862">Zinc</keyword>
<keyword evidence="2" id="KW-0677">Repeat</keyword>
<evidence type="ECO:0000259" key="7">
    <source>
        <dbReference type="PROSITE" id="PS50103"/>
    </source>
</evidence>
<evidence type="ECO:0000313" key="9">
    <source>
        <dbReference type="Proteomes" id="UP000092716"/>
    </source>
</evidence>
<proteinExistence type="predicted"/>
<dbReference type="InterPro" id="IPR000571">
    <property type="entry name" value="Znf_CCCH"/>
</dbReference>
<dbReference type="SMART" id="SM00356">
    <property type="entry name" value="ZnF_C3H1"/>
    <property type="match status" value="3"/>
</dbReference>
<sequence>LYKTQLCSFYAKGICARGNKCSWAHGELDVRPMPKFYKVIVSSRQFIGYPIVYFRGDVIHTFLSFLLFCPPFWQTRMCYTFLSGSYCEASKCTFAHTEEELRGSGKALRLCTKYFLDGYCAKADKCPMAHNINQLDPSVKFSSSELMSRMYNGELEEEGDEPNLYKRKLNKKRDGSESNDADNCSGNINGGDPLKVRSNMHNGKDVEETHPDDGRNRYAVISHLDEGEKDAQGSHRNSFNFLRSNGKKTYSEYLLEGDIERDVQKSRGAKGDNFSNIDFTQNGEFDQNGEVAKMGDRVSCREFTYDNTSFGREGEGVPMKFFTYRMSGVDTVNGDHLGKGKLPNEHHQNGFSPTENMFLPSNDRFVRNFGSINKVDKGNVHSNVGSNISSNVNSNLNPNLNSNLKFEMLNEVERYKHLNVQAENYFFNNIKKKEYPENSLFDSNKTTYEHVKSGSNFYSDGMMYLNRTKENLDNCDDLGLRFNYNGGLGVQKDVGQRGVFHEEDNFNCKVMNNEDRFNHFRLENLIQNMNNLNITKKQMATHPLVKTINGESALDGESAELKDTKEGEMGSEGDIHTGEDTHSEKDYCGDSEPAVIKPKDLPPEAEQIYKGASFSNNIPNNEFKKLFLSNKISNHAKQQNGYSGQCHNGVGQTTVNGFVGGGSYANLSTNGVTNLCNLRNVQTRMNHLCNHQNNGTPNSSLGSASSVHDRMVDAHYDMNSIYRKINGQRSMTGVKKETSNYNPSDVLIGQQYPRSVGKKTENYDTQTKKHFFNYVNNYIEGGTTASRQTNINRDGVNENDIGARVTVDGMFLTNGSELPRGSHHSHASHGSHGSYEESGNDTVMKNILKGKTNLYCTPNSSGVNENGSSYNSRGRNMTKVNPADELGRTEELHKMLMNGSSNGISNHNMGDFFFMKNGNHVNGLTYPHGENSLQGTTNSFGDNMNVVGMAEVNYGASNACAVGFTRRTLQKSVAVEGGLLNGGSLHGGYARGNQGKHQNQGYRNDCRRHTEQPHIATYSHPNHLMGAHKNNSPLNPHIDSYEMAYKSDEGFTNYMHNASREVEKMGKTNSVTENGRRVQNEEGLSDGSNQDNKKKNRSYNPLTYSFSGLCECLAKGEGEKESDVVEEEVDEDENDDEEENEDDSDEEEEEEKEERAE</sequence>
<feature type="region of interest" description="Disordered" evidence="6">
    <location>
        <begin position="1063"/>
        <end position="1100"/>
    </location>
</feature>
<feature type="compositionally biased region" description="Polar residues" evidence="6">
    <location>
        <begin position="858"/>
        <end position="879"/>
    </location>
</feature>
<dbReference type="Gene3D" id="4.10.1000.10">
    <property type="entry name" value="Zinc finger, CCCH-type"/>
    <property type="match status" value="1"/>
</dbReference>
<dbReference type="GO" id="GO:0003729">
    <property type="term" value="F:mRNA binding"/>
    <property type="evidence" value="ECO:0007669"/>
    <property type="project" value="InterPro"/>
</dbReference>
<reference evidence="9" key="1">
    <citation type="submission" date="2016-06" db="EMBL/GenBank/DDBJ databases">
        <title>First high quality genome sequence of Plasmodium coatneyi using continuous long reads from single molecule, real-time sequencing.</title>
        <authorList>
            <person name="Chien J.-T."/>
            <person name="Pakala S.B."/>
            <person name="Geraldo J.A."/>
            <person name="Lapp S.A."/>
            <person name="Barnwell J.W."/>
            <person name="Kissinger J.C."/>
            <person name="Galinski M.R."/>
            <person name="Humphrey J.C."/>
        </authorList>
    </citation>
    <scope>NUCLEOTIDE SEQUENCE [LARGE SCALE GENOMIC DNA]</scope>
    <source>
        <strain evidence="9">Hackeri</strain>
    </source>
</reference>
<dbReference type="PANTHER" id="PTHR12547:SF18">
    <property type="entry name" value="PROTEIN TIS11"/>
    <property type="match status" value="1"/>
</dbReference>
<evidence type="ECO:0000256" key="3">
    <source>
        <dbReference type="ARBA" id="ARBA00022771"/>
    </source>
</evidence>
<feature type="non-terminal residue" evidence="8">
    <location>
        <position position="1"/>
    </location>
</feature>
<protein>
    <recommendedName>
        <fullName evidence="7">C3H1-type domain-containing protein</fullName>
    </recommendedName>
</protein>
<feature type="zinc finger region" description="C3H1-type" evidence="5">
    <location>
        <begin position="72"/>
        <end position="99"/>
    </location>
</feature>
<evidence type="ECO:0000313" key="8">
    <source>
        <dbReference type="EMBL" id="ANQ07459.1"/>
    </source>
</evidence>
<feature type="domain" description="C3H1-type" evidence="7">
    <location>
        <begin position="72"/>
        <end position="99"/>
    </location>
</feature>
<evidence type="ECO:0000256" key="2">
    <source>
        <dbReference type="ARBA" id="ARBA00022737"/>
    </source>
</evidence>
<organism evidence="8 9">
    <name type="scientific">Plasmodium coatneyi</name>
    <dbReference type="NCBI Taxonomy" id="208452"/>
    <lineage>
        <taxon>Eukaryota</taxon>
        <taxon>Sar</taxon>
        <taxon>Alveolata</taxon>
        <taxon>Apicomplexa</taxon>
        <taxon>Aconoidasida</taxon>
        <taxon>Haemosporida</taxon>
        <taxon>Plasmodiidae</taxon>
        <taxon>Plasmodium</taxon>
    </lineage>
</organism>
<evidence type="ECO:0000256" key="1">
    <source>
        <dbReference type="ARBA" id="ARBA00022723"/>
    </source>
</evidence>
<accession>A0A1B1DXV5</accession>
<feature type="zinc finger region" description="C3H1-type" evidence="5">
    <location>
        <begin position="1"/>
        <end position="28"/>
    </location>
</feature>
<dbReference type="VEuPathDB" id="PlasmoDB:PCOAH_00016460"/>
<feature type="non-terminal residue" evidence="8">
    <location>
        <position position="1157"/>
    </location>
</feature>
<dbReference type="RefSeq" id="XP_019914154.1">
    <property type="nucleotide sequence ID" value="XM_020058455.1"/>
</dbReference>
<dbReference type="GO" id="GO:0008270">
    <property type="term" value="F:zinc ion binding"/>
    <property type="evidence" value="ECO:0007669"/>
    <property type="project" value="UniProtKB-KW"/>
</dbReference>
<dbReference type="Pfam" id="PF00642">
    <property type="entry name" value="zf-CCCH"/>
    <property type="match status" value="1"/>
</dbReference>
<evidence type="ECO:0000256" key="5">
    <source>
        <dbReference type="PROSITE-ProRule" id="PRU00723"/>
    </source>
</evidence>
<feature type="compositionally biased region" description="Basic and acidic residues" evidence="6">
    <location>
        <begin position="562"/>
        <end position="588"/>
    </location>
</feature>
<dbReference type="PROSITE" id="PS50103">
    <property type="entry name" value="ZF_C3H1"/>
    <property type="match status" value="3"/>
</dbReference>
<keyword evidence="1 5" id="KW-0479">Metal-binding</keyword>
<feature type="region of interest" description="Disordered" evidence="6">
    <location>
        <begin position="562"/>
        <end position="598"/>
    </location>
</feature>
<dbReference type="AlphaFoldDB" id="A0A1B1DXV5"/>
<keyword evidence="9" id="KW-1185">Reference proteome</keyword>
<dbReference type="GeneID" id="30908372"/>
<feature type="region of interest" description="Disordered" evidence="6">
    <location>
        <begin position="170"/>
        <end position="216"/>
    </location>
</feature>
<feature type="region of interest" description="Disordered" evidence="6">
    <location>
        <begin position="858"/>
        <end position="880"/>
    </location>
</feature>